<dbReference type="EMBL" id="JBFBMH010000002">
    <property type="protein sequence ID" value="MEW1973878.1"/>
    <property type="molecule type" value="Genomic_DNA"/>
</dbReference>
<sequence length="148" mass="16730">MTDTSSPLRDRVLDRDDDLRDVLQLLLRGANRRQMWIHFMDERGCLGSPIIPIDDYPDDPDQLVDIADLGRVSEAHVFMSRADAIREATANASIVLVWERVGDATASPADRHWARSMDAAAEELGIPLRAQFIAHDRGVRQLHLDDYL</sequence>
<organism evidence="1 2">
    <name type="scientific">Microbacterium profundi</name>
    <dbReference type="NCBI Taxonomy" id="450380"/>
    <lineage>
        <taxon>Bacteria</taxon>
        <taxon>Bacillati</taxon>
        <taxon>Actinomycetota</taxon>
        <taxon>Actinomycetes</taxon>
        <taxon>Micrococcales</taxon>
        <taxon>Microbacteriaceae</taxon>
        <taxon>Microbacterium</taxon>
    </lineage>
</organism>
<gene>
    <name evidence="1" type="ORF">AB0301_02160</name>
</gene>
<proteinExistence type="predicted"/>
<comment type="caution">
    <text evidence="1">The sequence shown here is derived from an EMBL/GenBank/DDBJ whole genome shotgun (WGS) entry which is preliminary data.</text>
</comment>
<name>A0ABV3LGJ4_9MICO</name>
<evidence type="ECO:0000313" key="2">
    <source>
        <dbReference type="Proteomes" id="UP001553715"/>
    </source>
</evidence>
<accession>A0ABV3LGJ4</accession>
<evidence type="ECO:0000313" key="1">
    <source>
        <dbReference type="EMBL" id="MEW1973878.1"/>
    </source>
</evidence>
<keyword evidence="2" id="KW-1185">Reference proteome</keyword>
<protein>
    <submittedName>
        <fullName evidence="1">Uncharacterized protein</fullName>
    </submittedName>
</protein>
<dbReference type="Proteomes" id="UP001553715">
    <property type="component" value="Unassembled WGS sequence"/>
</dbReference>
<reference evidence="1 2" key="1">
    <citation type="submission" date="2024-06" db="EMBL/GenBank/DDBJ databases">
        <title>The Natural Products Discovery Center: Release of the First 8490 Sequenced Strains for Exploring Actinobacteria Biosynthetic Diversity.</title>
        <authorList>
            <person name="Kalkreuter E."/>
            <person name="Kautsar S.A."/>
            <person name="Yang D."/>
            <person name="Bader C.D."/>
            <person name="Teijaro C.N."/>
            <person name="Fluegel L."/>
            <person name="Davis C.M."/>
            <person name="Simpson J.R."/>
            <person name="Lauterbach L."/>
            <person name="Steele A.D."/>
            <person name="Gui C."/>
            <person name="Meng S."/>
            <person name="Li G."/>
            <person name="Viehrig K."/>
            <person name="Ye F."/>
            <person name="Su P."/>
            <person name="Kiefer A.F."/>
            <person name="Nichols A."/>
            <person name="Cepeda A.J."/>
            <person name="Yan W."/>
            <person name="Fan B."/>
            <person name="Jiang Y."/>
            <person name="Adhikari A."/>
            <person name="Zheng C.-J."/>
            <person name="Schuster L."/>
            <person name="Cowan T.M."/>
            <person name="Smanski M.J."/>
            <person name="Chevrette M.G."/>
            <person name="De Carvalho L.P.S."/>
            <person name="Shen B."/>
        </authorList>
    </citation>
    <scope>NUCLEOTIDE SEQUENCE [LARGE SCALE GENOMIC DNA]</scope>
    <source>
        <strain evidence="1 2">NPDC077434</strain>
    </source>
</reference>
<dbReference type="RefSeq" id="WP_033105899.1">
    <property type="nucleotide sequence ID" value="NZ_JAJVKR010000011.1"/>
</dbReference>